<dbReference type="InterPro" id="IPR027417">
    <property type="entry name" value="P-loop_NTPase"/>
</dbReference>
<dbReference type="FunFam" id="3.40.50.300:FF:000326">
    <property type="entry name" value="P-loop containing nucleoside triphosphate hydrolase"/>
    <property type="match status" value="1"/>
</dbReference>
<feature type="region of interest" description="Disordered" evidence="5">
    <location>
        <begin position="1809"/>
        <end position="1851"/>
    </location>
</feature>
<keyword evidence="2" id="KW-0378">Hydrolase</keyword>
<dbReference type="InterPro" id="IPR047187">
    <property type="entry name" value="SF1_C_Upf1"/>
</dbReference>
<sequence length="1869" mass="212094">MAPKTKLEYQNALRDLGEEPPAKWGLTELKVRLLELEQELGVSSQKRQVTPLQQMTRALNKASTKKANLQQFCEELGMSNVSNSTITQLQKGAMDRIYMQSKADASDPVGFGTHSAMSYGEIAQSQVEYCQWVVATAQEGQCSHRLSRLANWLEQNPDQMGNPTHRQGNNYKPEPKVKAAPRAASSQGSAGSNDTAVLLGAMTKIMTQMENMQEEMDELRGRAHKKSKDEESEMQDSWSAVNGEPNSTEGQSLEQQHAPQEGKVGKVLTPAAMRHFHHISQDIAANAFEGLKGDSGVHLVEIACSPESRLSAQIQREAGREDAAVRCSFWNGCDLGTGEGVKLIMGIIQEKHPKHVHISPECGPYSPMQNLNQKTAAQKQELEQKRRAALKQYVGASCIFQFCIQMGIHVTWEWAEKCQAWRLPMIQRLMEKYSLYVATTHGCQVNLRNGDGQLMKKGWKLMTTHKRVADMMHMPCRCQKGFRHATCEGNDTRKTAYYTMEYVKRFVEAIRYEMSRQQWMEELNGESRLPKHFGNGHACVCSDLQHHETQLTCGSCSLETTVDLTGRTDTEDAVGRVYAGETETASDTERKRIQRQLYLLHAATGHSSTRNMIDALQKRGVSAQVMEEARRFKCQVCEEKQKLQPRQVASLEPLPPKWATACADGGNWTHPETQQTVGFAVIIDEGTRFRTARILSRGKKQTMNAAQFLSYFQEGWVQYFGQPQVLRLDPAGAFRSNEVETYCDKNSIYLDFVPAEAHWKFGICEQAVQGLKEVMNKLASEQPTISAEEALSTAVQVFNHRELVRGYSPVQHAMGIAPDATGRFIHSLDGRAHDLVVGNPTGEFEDTVEKMKVAEQAHSEWNARERIKRALNSRSQENRDFRPGDLVYYWRKQLPKSMGPTKMGGYLGPARVLVTETKREPDGQLRKGSAVWVIRGRRLLKCAPEQLRHATQREELLEHLSKDEEQQAPWTLPRMVQQLGGQEYEDISQETPNDKPSVVEEMELEPRNTPEVPPQVRHRWKRPVDTENPEQQLRSRPPPAARNHMDEDLQAEAWWSHKRLDEESKEKFRAAKAVEVKNFIAAKAFELVPPEMRPPKEKAIGMRWILSWKLKEDGTQKAKARAILLGYQDPGYEHRGTTTPVMTRQSRQFLLQIAANRKWLTQKGDVSGAFLQGREYPGELFCIPCKEICEAMGVEEGTITKVKKGCYGLVDAPLEWYRSISQFLERLGLQKTWSDPCLWVWKPQGQLRGIISCHVDDFLFTGPRNDAEWEGILKAIQQEYSWGEWQEKKFVQCGVQIEEMPDNSYRLSQPQYMEKVKEIPVNASRRKERNAKTTEHEQTQLRGALGALSWHAQQVAPHISAEVKVSTVETLLRTNRLIYSAKKRQDHCLLAIAVVNGEDMLYHARHQWGEIHRPEGTNVFDVDQAVNSVAGTLISDSRNVYDKLQTEELSTKGAERRTDLELMCVKHSQRVNHLNLRWVHSEAQMGNSLTKATGKEIEMFYQLGHRWRIVSDSQMRSARKRKQTGMDILEEEHTTDIQHNEVREQKASCSVTLLPDPFLSHRLNNGLVQLDEQQRMHPSIAEFPSRSFYDGTLSNGPDTLLRQKIQGFPWPNPELHVAFVECGAMAGEEGGRSHANPREADALMVVLEHCLRQGLLPQQVGVITGYSAQQDLLRRHWAALAPQLGFEAKDLRVDTVDGFQGAERDLILASTVRSFFEVGFMRDPRRANVMLTRARRGLIVFGNGHTLQTEVETWKPWIEWVKQRQIEIPLEGLLGQLDPGRPARPDSPEEEPLPFEPMVARSVFPPVKPGGGRMAPEPQARSPRQWLNGGSMPEKAPAAKPTKWEEFVDPNSQRTWLWNEATGEAKWKD</sequence>
<dbReference type="GO" id="GO:0015074">
    <property type="term" value="P:DNA integration"/>
    <property type="evidence" value="ECO:0007669"/>
    <property type="project" value="InterPro"/>
</dbReference>
<evidence type="ECO:0000259" key="7">
    <source>
        <dbReference type="PROSITE" id="PS50994"/>
    </source>
</evidence>
<evidence type="ECO:0000256" key="1">
    <source>
        <dbReference type="ARBA" id="ARBA00022741"/>
    </source>
</evidence>
<dbReference type="InterPro" id="IPR001202">
    <property type="entry name" value="WW_dom"/>
</dbReference>
<dbReference type="InterPro" id="IPR041679">
    <property type="entry name" value="DNA2/NAM7-like_C"/>
</dbReference>
<dbReference type="GO" id="GO:0005829">
    <property type="term" value="C:cytosol"/>
    <property type="evidence" value="ECO:0007669"/>
    <property type="project" value="TreeGrafter"/>
</dbReference>
<evidence type="ECO:0000256" key="2">
    <source>
        <dbReference type="ARBA" id="ARBA00022801"/>
    </source>
</evidence>
<dbReference type="GO" id="GO:0043186">
    <property type="term" value="C:P granule"/>
    <property type="evidence" value="ECO:0007669"/>
    <property type="project" value="TreeGrafter"/>
</dbReference>
<reference evidence="9" key="2">
    <citation type="submission" date="2024-04" db="EMBL/GenBank/DDBJ databases">
        <authorList>
            <person name="Chen Y."/>
            <person name="Shah S."/>
            <person name="Dougan E. K."/>
            <person name="Thang M."/>
            <person name="Chan C."/>
        </authorList>
    </citation>
    <scope>NUCLEOTIDE SEQUENCE [LARGE SCALE GENOMIC DNA]</scope>
</reference>
<dbReference type="SUPFAM" id="SSF52540">
    <property type="entry name" value="P-loop containing nucleoside triphosphate hydrolases"/>
    <property type="match status" value="1"/>
</dbReference>
<dbReference type="InterPro" id="IPR012337">
    <property type="entry name" value="RNaseH-like_sf"/>
</dbReference>
<dbReference type="EMBL" id="CAMXCT020001890">
    <property type="protein sequence ID" value="CAL1147283.1"/>
    <property type="molecule type" value="Genomic_DNA"/>
</dbReference>
<evidence type="ECO:0000313" key="9">
    <source>
        <dbReference type="EMBL" id="CAL1147283.1"/>
    </source>
</evidence>
<dbReference type="PANTHER" id="PTHR10887:SF322">
    <property type="entry name" value="HELICASE MOV-10"/>
    <property type="match status" value="1"/>
</dbReference>
<feature type="domain" description="Integrase catalytic" evidence="7">
    <location>
        <begin position="649"/>
        <end position="826"/>
    </location>
</feature>
<dbReference type="EMBL" id="CAMXCT010001890">
    <property type="protein sequence ID" value="CAI3993908.1"/>
    <property type="molecule type" value="Genomic_DNA"/>
</dbReference>
<evidence type="ECO:0000256" key="3">
    <source>
        <dbReference type="ARBA" id="ARBA00022806"/>
    </source>
</evidence>
<proteinExistence type="predicted"/>
<dbReference type="OrthoDB" id="6127576at2759"/>
<feature type="region of interest" description="Disordered" evidence="5">
    <location>
        <begin position="986"/>
        <end position="1044"/>
    </location>
</feature>
<feature type="compositionally biased region" description="Polar residues" evidence="5">
    <location>
        <begin position="155"/>
        <end position="170"/>
    </location>
</feature>
<dbReference type="Pfam" id="PF13087">
    <property type="entry name" value="AAA_12"/>
    <property type="match status" value="1"/>
</dbReference>
<feature type="region of interest" description="Disordered" evidence="5">
    <location>
        <begin position="215"/>
        <end position="260"/>
    </location>
</feature>
<dbReference type="Pfam" id="PF07727">
    <property type="entry name" value="RVT_2"/>
    <property type="match status" value="1"/>
</dbReference>
<dbReference type="GO" id="GO:0016787">
    <property type="term" value="F:hydrolase activity"/>
    <property type="evidence" value="ECO:0007669"/>
    <property type="project" value="UniProtKB-KW"/>
</dbReference>
<keyword evidence="3 10" id="KW-0347">Helicase</keyword>
<keyword evidence="11" id="KW-1185">Reference proteome</keyword>
<gene>
    <name evidence="8" type="ORF">C1SCF055_LOCUS20610</name>
</gene>
<dbReference type="InterPro" id="IPR001584">
    <property type="entry name" value="Integrase_cat-core"/>
</dbReference>
<evidence type="ECO:0000256" key="4">
    <source>
        <dbReference type="ARBA" id="ARBA00022840"/>
    </source>
</evidence>
<dbReference type="Gene3D" id="3.40.50.300">
    <property type="entry name" value="P-loop containing nucleotide triphosphate hydrolases"/>
    <property type="match status" value="1"/>
</dbReference>
<name>A0A9P1CN62_9DINO</name>
<evidence type="ECO:0000256" key="5">
    <source>
        <dbReference type="SAM" id="MobiDB-lite"/>
    </source>
</evidence>
<dbReference type="CDD" id="cd18808">
    <property type="entry name" value="SF1_C_Upf1"/>
    <property type="match status" value="1"/>
</dbReference>
<dbReference type="Gene3D" id="3.30.420.10">
    <property type="entry name" value="Ribonuclease H-like superfamily/Ribonuclease H"/>
    <property type="match status" value="1"/>
</dbReference>
<accession>A0A9P1CN62</accession>
<evidence type="ECO:0000313" key="8">
    <source>
        <dbReference type="EMBL" id="CAI3993908.1"/>
    </source>
</evidence>
<dbReference type="SUPFAM" id="SSF53098">
    <property type="entry name" value="Ribonuclease H-like"/>
    <property type="match status" value="1"/>
</dbReference>
<feature type="region of interest" description="Disordered" evidence="5">
    <location>
        <begin position="1774"/>
        <end position="1794"/>
    </location>
</feature>
<dbReference type="EMBL" id="CAMXCT030001890">
    <property type="protein sequence ID" value="CAL4781220.1"/>
    <property type="molecule type" value="Genomic_DNA"/>
</dbReference>
<dbReference type="GO" id="GO:0005694">
    <property type="term" value="C:chromosome"/>
    <property type="evidence" value="ECO:0007669"/>
    <property type="project" value="UniProtKB-ARBA"/>
</dbReference>
<dbReference type="PANTHER" id="PTHR10887">
    <property type="entry name" value="DNA2/NAM7 HELICASE FAMILY"/>
    <property type="match status" value="1"/>
</dbReference>
<dbReference type="InterPro" id="IPR013103">
    <property type="entry name" value="RVT_2"/>
</dbReference>
<dbReference type="GO" id="GO:0005524">
    <property type="term" value="F:ATP binding"/>
    <property type="evidence" value="ECO:0007669"/>
    <property type="project" value="UniProtKB-KW"/>
</dbReference>
<dbReference type="PROSITE" id="PS50994">
    <property type="entry name" value="INTEGRASE"/>
    <property type="match status" value="1"/>
</dbReference>
<dbReference type="Proteomes" id="UP001152797">
    <property type="component" value="Unassembled WGS sequence"/>
</dbReference>
<feature type="compositionally biased region" description="Polar residues" evidence="5">
    <location>
        <begin position="184"/>
        <end position="195"/>
    </location>
</feature>
<dbReference type="GO" id="GO:0035194">
    <property type="term" value="P:regulatory ncRNA-mediated post-transcriptional gene silencing"/>
    <property type="evidence" value="ECO:0007669"/>
    <property type="project" value="TreeGrafter"/>
</dbReference>
<evidence type="ECO:0000259" key="6">
    <source>
        <dbReference type="PROSITE" id="PS50020"/>
    </source>
</evidence>
<protein>
    <submittedName>
        <fullName evidence="10">Regulator of nonsense transcripts 1 homolog (ATP-dependent helicase UPF1)</fullName>
    </submittedName>
</protein>
<dbReference type="GO" id="GO:0003676">
    <property type="term" value="F:nucleic acid binding"/>
    <property type="evidence" value="ECO:0007669"/>
    <property type="project" value="InterPro"/>
</dbReference>
<keyword evidence="4" id="KW-0067">ATP-binding</keyword>
<evidence type="ECO:0000313" key="10">
    <source>
        <dbReference type="EMBL" id="CAL4781220.1"/>
    </source>
</evidence>
<dbReference type="InterPro" id="IPR036397">
    <property type="entry name" value="RNaseH_sf"/>
</dbReference>
<reference evidence="8" key="1">
    <citation type="submission" date="2022-10" db="EMBL/GenBank/DDBJ databases">
        <authorList>
            <person name="Chen Y."/>
            <person name="Dougan E. K."/>
            <person name="Chan C."/>
            <person name="Rhodes N."/>
            <person name="Thang M."/>
        </authorList>
    </citation>
    <scope>NUCLEOTIDE SEQUENCE</scope>
</reference>
<comment type="caution">
    <text evidence="8">The sequence shown here is derived from an EMBL/GenBank/DDBJ whole genome shotgun (WGS) entry which is preliminary data.</text>
</comment>
<feature type="domain" description="WW" evidence="6">
    <location>
        <begin position="1838"/>
        <end position="1869"/>
    </location>
</feature>
<feature type="region of interest" description="Disordered" evidence="5">
    <location>
        <begin position="155"/>
        <end position="195"/>
    </location>
</feature>
<feature type="compositionally biased region" description="Polar residues" evidence="5">
    <location>
        <begin position="235"/>
        <end position="258"/>
    </location>
</feature>
<dbReference type="GO" id="GO:0004386">
    <property type="term" value="F:helicase activity"/>
    <property type="evidence" value="ECO:0007669"/>
    <property type="project" value="UniProtKB-KW"/>
</dbReference>
<evidence type="ECO:0000313" key="11">
    <source>
        <dbReference type="Proteomes" id="UP001152797"/>
    </source>
</evidence>
<organism evidence="8">
    <name type="scientific">Cladocopium goreaui</name>
    <dbReference type="NCBI Taxonomy" id="2562237"/>
    <lineage>
        <taxon>Eukaryota</taxon>
        <taxon>Sar</taxon>
        <taxon>Alveolata</taxon>
        <taxon>Dinophyceae</taxon>
        <taxon>Suessiales</taxon>
        <taxon>Symbiodiniaceae</taxon>
        <taxon>Cladocopium</taxon>
    </lineage>
</organism>
<dbReference type="PROSITE" id="PS50020">
    <property type="entry name" value="WW_DOMAIN_2"/>
    <property type="match status" value="1"/>
</dbReference>
<keyword evidence="1" id="KW-0547">Nucleotide-binding</keyword>
<dbReference type="InterPro" id="IPR045055">
    <property type="entry name" value="DNA2/NAM7-like"/>
</dbReference>